<dbReference type="GO" id="GO:0042742">
    <property type="term" value="P:defense response to bacterium"/>
    <property type="evidence" value="ECO:0007669"/>
    <property type="project" value="UniProtKB-KW"/>
</dbReference>
<evidence type="ECO:0000256" key="2">
    <source>
        <dbReference type="ARBA" id="ARBA00023022"/>
    </source>
</evidence>
<keyword evidence="1" id="KW-0929">Antimicrobial</keyword>
<evidence type="ECO:0008006" key="6">
    <source>
        <dbReference type="Google" id="ProtNLM"/>
    </source>
</evidence>
<name>A0A8J5CWD3_CHIOP</name>
<sequence length="128" mass="13459">MLVPLGSVRLVLVVAVVVVTGPSPTQAAPFDLGGLLTGVLGTLVKDAFKTQEITLLDRYCTLSRRAYISRAELHYKAVVSCPGWTTIRGEGCGARSGHAGGRGALARLTSDDDTPISLNHIPPHPSVQ</sequence>
<evidence type="ECO:0000256" key="3">
    <source>
        <dbReference type="SAM" id="SignalP"/>
    </source>
</evidence>
<evidence type="ECO:0000256" key="1">
    <source>
        <dbReference type="ARBA" id="ARBA00022529"/>
    </source>
</evidence>
<feature type="signal peptide" evidence="3">
    <location>
        <begin position="1"/>
        <end position="27"/>
    </location>
</feature>
<organism evidence="4 5">
    <name type="scientific">Chionoecetes opilio</name>
    <name type="common">Atlantic snow crab</name>
    <name type="synonym">Cancer opilio</name>
    <dbReference type="NCBI Taxonomy" id="41210"/>
    <lineage>
        <taxon>Eukaryota</taxon>
        <taxon>Metazoa</taxon>
        <taxon>Ecdysozoa</taxon>
        <taxon>Arthropoda</taxon>
        <taxon>Crustacea</taxon>
        <taxon>Multicrustacea</taxon>
        <taxon>Malacostraca</taxon>
        <taxon>Eumalacostraca</taxon>
        <taxon>Eucarida</taxon>
        <taxon>Decapoda</taxon>
        <taxon>Pleocyemata</taxon>
        <taxon>Brachyura</taxon>
        <taxon>Eubrachyura</taxon>
        <taxon>Majoidea</taxon>
        <taxon>Majidae</taxon>
        <taxon>Chionoecetes</taxon>
    </lineage>
</organism>
<keyword evidence="5" id="KW-1185">Reference proteome</keyword>
<gene>
    <name evidence="4" type="ORF">GWK47_042439</name>
</gene>
<proteinExistence type="predicted"/>
<dbReference type="AlphaFoldDB" id="A0A8J5CWD3"/>
<evidence type="ECO:0000313" key="5">
    <source>
        <dbReference type="Proteomes" id="UP000770661"/>
    </source>
</evidence>
<keyword evidence="3" id="KW-0732">Signal</keyword>
<protein>
    <recommendedName>
        <fullName evidence="6">Secreted protein</fullName>
    </recommendedName>
</protein>
<dbReference type="Proteomes" id="UP000770661">
    <property type="component" value="Unassembled WGS sequence"/>
</dbReference>
<dbReference type="InterPro" id="IPR024509">
    <property type="entry name" value="Anti-LPS_factor/Scygonadin"/>
</dbReference>
<dbReference type="InterPro" id="IPR038539">
    <property type="entry name" value="Anti-LPS_factor/Scygonadin_sf"/>
</dbReference>
<accession>A0A8J5CWD3</accession>
<reference evidence="4" key="1">
    <citation type="submission" date="2020-07" db="EMBL/GenBank/DDBJ databases">
        <title>The High-quality genome of the commercially important snow crab, Chionoecetes opilio.</title>
        <authorList>
            <person name="Jeong J.-H."/>
            <person name="Ryu S."/>
        </authorList>
    </citation>
    <scope>NUCLEOTIDE SEQUENCE</scope>
    <source>
        <strain evidence="4">MADBK_172401_WGS</strain>
        <tissue evidence="4">Digestive gland</tissue>
    </source>
</reference>
<comment type="caution">
    <text evidence="4">The sequence shown here is derived from an EMBL/GenBank/DDBJ whole genome shotgun (WGS) entry which is preliminary data.</text>
</comment>
<feature type="chain" id="PRO_5035322240" description="Secreted protein" evidence="3">
    <location>
        <begin position="28"/>
        <end position="128"/>
    </location>
</feature>
<dbReference type="Pfam" id="PF11630">
    <property type="entry name" value="Anti-LPS-SCYG"/>
    <property type="match status" value="1"/>
</dbReference>
<keyword evidence="2" id="KW-0044">Antibiotic</keyword>
<evidence type="ECO:0000313" key="4">
    <source>
        <dbReference type="EMBL" id="KAG0723574.1"/>
    </source>
</evidence>
<dbReference type="EMBL" id="JACEEZ010008061">
    <property type="protein sequence ID" value="KAG0723574.1"/>
    <property type="molecule type" value="Genomic_DNA"/>
</dbReference>
<dbReference type="Gene3D" id="3.30.160.320">
    <property type="match status" value="1"/>
</dbReference>